<dbReference type="Pfam" id="PF00240">
    <property type="entry name" value="ubiquitin"/>
    <property type="match status" value="1"/>
</dbReference>
<dbReference type="InterPro" id="IPR050158">
    <property type="entry name" value="Ubiquitin_ubiquitin-like"/>
</dbReference>
<evidence type="ECO:0000256" key="4">
    <source>
        <dbReference type="ARBA" id="ARBA00022490"/>
    </source>
</evidence>
<evidence type="ECO:0000313" key="10">
    <source>
        <dbReference type="EMBL" id="KAL3623327.1"/>
    </source>
</evidence>
<reference evidence="11" key="1">
    <citation type="journal article" date="2024" name="IScience">
        <title>Strigolactones Initiate the Formation of Haustorium-like Structures in Castilleja.</title>
        <authorList>
            <person name="Buerger M."/>
            <person name="Peterson D."/>
            <person name="Chory J."/>
        </authorList>
    </citation>
    <scope>NUCLEOTIDE SEQUENCE [LARGE SCALE GENOMIC DNA]</scope>
</reference>
<comment type="caution">
    <text evidence="10">The sequence shown here is derived from an EMBL/GenBank/DDBJ whole genome shotgun (WGS) entry which is preliminary data.</text>
</comment>
<evidence type="ECO:0000256" key="1">
    <source>
        <dbReference type="ARBA" id="ARBA00004123"/>
    </source>
</evidence>
<keyword evidence="4" id="KW-0963">Cytoplasm</keyword>
<dbReference type="GO" id="GO:0005737">
    <property type="term" value="C:cytoplasm"/>
    <property type="evidence" value="ECO:0007669"/>
    <property type="project" value="UniProtKB-SubCell"/>
</dbReference>
<evidence type="ECO:0000313" key="11">
    <source>
        <dbReference type="Proteomes" id="UP001632038"/>
    </source>
</evidence>
<name>A0ABD3C3E2_9LAMI</name>
<gene>
    <name evidence="10" type="ORF">CASFOL_032143</name>
</gene>
<evidence type="ECO:0000256" key="6">
    <source>
        <dbReference type="ARBA" id="ARBA00022737"/>
    </source>
</evidence>
<keyword evidence="8" id="KW-0539">Nucleus</keyword>
<dbReference type="InterPro" id="IPR029071">
    <property type="entry name" value="Ubiquitin-like_domsf"/>
</dbReference>
<dbReference type="FunFam" id="3.10.20.90:FF:000469">
    <property type="entry name" value="Polyubiquitin-C"/>
    <property type="match status" value="1"/>
</dbReference>
<dbReference type="Proteomes" id="UP001632038">
    <property type="component" value="Unassembled WGS sequence"/>
</dbReference>
<organism evidence="10 11">
    <name type="scientific">Castilleja foliolosa</name>
    <dbReference type="NCBI Taxonomy" id="1961234"/>
    <lineage>
        <taxon>Eukaryota</taxon>
        <taxon>Viridiplantae</taxon>
        <taxon>Streptophyta</taxon>
        <taxon>Embryophyta</taxon>
        <taxon>Tracheophyta</taxon>
        <taxon>Spermatophyta</taxon>
        <taxon>Magnoliopsida</taxon>
        <taxon>eudicotyledons</taxon>
        <taxon>Gunneridae</taxon>
        <taxon>Pentapetalae</taxon>
        <taxon>asterids</taxon>
        <taxon>lamiids</taxon>
        <taxon>Lamiales</taxon>
        <taxon>Orobanchaceae</taxon>
        <taxon>Pedicularideae</taxon>
        <taxon>Castillejinae</taxon>
        <taxon>Castilleja</taxon>
    </lineage>
</organism>
<feature type="domain" description="Ubiquitin-like" evidence="9">
    <location>
        <begin position="7"/>
        <end position="67"/>
    </location>
</feature>
<dbReference type="SUPFAM" id="SSF54236">
    <property type="entry name" value="Ubiquitin-like"/>
    <property type="match status" value="1"/>
</dbReference>
<dbReference type="Gene3D" id="3.10.20.90">
    <property type="entry name" value="Phosphatidylinositol 3-kinase Catalytic Subunit, Chain A, domain 1"/>
    <property type="match status" value="1"/>
</dbReference>
<sequence>MCFRRKRQIWVKTLTGKTIKLEVEPSVDTVDNVRGMIYDEEGILPHEQVFVFNKKKLEDGDRTLADYVQNPRGVYSSLDPPS</sequence>
<evidence type="ECO:0000259" key="9">
    <source>
        <dbReference type="PROSITE" id="PS50053"/>
    </source>
</evidence>
<keyword evidence="5" id="KW-1017">Isopeptide bond</keyword>
<evidence type="ECO:0000256" key="3">
    <source>
        <dbReference type="ARBA" id="ARBA00008430"/>
    </source>
</evidence>
<evidence type="ECO:0000256" key="7">
    <source>
        <dbReference type="ARBA" id="ARBA00022843"/>
    </source>
</evidence>
<evidence type="ECO:0000256" key="2">
    <source>
        <dbReference type="ARBA" id="ARBA00004496"/>
    </source>
</evidence>
<dbReference type="AlphaFoldDB" id="A0ABD3C3E2"/>
<proteinExistence type="inferred from homology"/>
<dbReference type="GO" id="GO:0003729">
    <property type="term" value="F:mRNA binding"/>
    <property type="evidence" value="ECO:0007669"/>
    <property type="project" value="UniProtKB-ARBA"/>
</dbReference>
<evidence type="ECO:0000256" key="5">
    <source>
        <dbReference type="ARBA" id="ARBA00022499"/>
    </source>
</evidence>
<dbReference type="PROSITE" id="PS50053">
    <property type="entry name" value="UBIQUITIN_2"/>
    <property type="match status" value="1"/>
</dbReference>
<keyword evidence="7" id="KW-0832">Ubl conjugation</keyword>
<dbReference type="GO" id="GO:0005634">
    <property type="term" value="C:nucleus"/>
    <property type="evidence" value="ECO:0007669"/>
    <property type="project" value="UniProtKB-SubCell"/>
</dbReference>
<protein>
    <recommendedName>
        <fullName evidence="9">Ubiquitin-like domain-containing protein</fullName>
    </recommendedName>
</protein>
<evidence type="ECO:0000256" key="8">
    <source>
        <dbReference type="ARBA" id="ARBA00023242"/>
    </source>
</evidence>
<dbReference type="PANTHER" id="PTHR10666">
    <property type="entry name" value="UBIQUITIN"/>
    <property type="match status" value="1"/>
</dbReference>
<keyword evidence="6" id="KW-0677">Repeat</keyword>
<dbReference type="InterPro" id="IPR000626">
    <property type="entry name" value="Ubiquitin-like_dom"/>
</dbReference>
<keyword evidence="11" id="KW-1185">Reference proteome</keyword>
<comment type="subcellular location">
    <subcellularLocation>
        <location evidence="2">Cytoplasm</location>
    </subcellularLocation>
    <subcellularLocation>
        <location evidence="1">Nucleus</location>
    </subcellularLocation>
</comment>
<dbReference type="SMART" id="SM00213">
    <property type="entry name" value="UBQ"/>
    <property type="match status" value="1"/>
</dbReference>
<dbReference type="EMBL" id="JAVIJP010000054">
    <property type="protein sequence ID" value="KAL3623327.1"/>
    <property type="molecule type" value="Genomic_DNA"/>
</dbReference>
<comment type="similarity">
    <text evidence="3">Belongs to the ubiquitin family.</text>
</comment>
<accession>A0ABD3C3E2</accession>